<organism evidence="3 4">
    <name type="scientific">Psychroflexus lacisalsi</name>
    <dbReference type="NCBI Taxonomy" id="503928"/>
    <lineage>
        <taxon>Bacteria</taxon>
        <taxon>Pseudomonadati</taxon>
        <taxon>Bacteroidota</taxon>
        <taxon>Flavobacteriia</taxon>
        <taxon>Flavobacteriales</taxon>
        <taxon>Flavobacteriaceae</taxon>
        <taxon>Psychroflexus</taxon>
    </lineage>
</organism>
<dbReference type="InterPro" id="IPR058792">
    <property type="entry name" value="Beta-barrel_RND_2"/>
</dbReference>
<dbReference type="SUPFAM" id="SSF111369">
    <property type="entry name" value="HlyD-like secretion proteins"/>
    <property type="match status" value="1"/>
</dbReference>
<gene>
    <name evidence="3" type="ORF">GCM10009433_09830</name>
</gene>
<name>A0ABN1K5N6_9FLAO</name>
<feature type="domain" description="CusB-like beta-barrel" evidence="2">
    <location>
        <begin position="226"/>
        <end position="297"/>
    </location>
</feature>
<dbReference type="Pfam" id="PF25917">
    <property type="entry name" value="BSH_RND"/>
    <property type="match status" value="1"/>
</dbReference>
<dbReference type="PANTHER" id="PTHR30469:SF15">
    <property type="entry name" value="HLYD FAMILY OF SECRETION PROTEINS"/>
    <property type="match status" value="1"/>
</dbReference>
<sequence>MRKIILYILGVILLVGAVFGAKFIIDSKEAPKSEIRKTVKTVFVDTVQNSTVPILIPANGNLIAKHRVELYAEVQGVFEFSAKPFRAGQAYKKGQALIKIDDLEYRASVQSAKSNLYNQITAIMPDLRLDYPEVYTKWQKYLNAFDIDRSVPSLPEADSEKERFFINGRGINTAYYNVKNLEERLVKYSINAPFDGVLIQALVTEGSLIRSGQMLGEYIDPKVYELQVAIAKDYADLLEEGESVTLTNNNETQTYSGTVSRINASIDQATQTVSIFIEVRDASLKEGMYLKAKVEAKKVENAISIDRSLVNDKNEIFVVNDTILSSIKVQPIYFSDKQAVVKGIPDGEVILAKQVPGSYNGMLVEIVSDGLSASEKKKDSTSVSESIDQ</sequence>
<protein>
    <submittedName>
        <fullName evidence="3">Efflux RND transporter periplasmic adaptor subunit</fullName>
    </submittedName>
</protein>
<dbReference type="RefSeq" id="WP_224453518.1">
    <property type="nucleotide sequence ID" value="NZ_BAAAGG010000005.1"/>
</dbReference>
<evidence type="ECO:0000259" key="2">
    <source>
        <dbReference type="Pfam" id="PF25954"/>
    </source>
</evidence>
<reference evidence="3 4" key="1">
    <citation type="journal article" date="2019" name="Int. J. Syst. Evol. Microbiol.">
        <title>The Global Catalogue of Microorganisms (GCM) 10K type strain sequencing project: providing services to taxonomists for standard genome sequencing and annotation.</title>
        <authorList>
            <consortium name="The Broad Institute Genomics Platform"/>
            <consortium name="The Broad Institute Genome Sequencing Center for Infectious Disease"/>
            <person name="Wu L."/>
            <person name="Ma J."/>
        </authorList>
    </citation>
    <scope>NUCLEOTIDE SEQUENCE [LARGE SCALE GENOMIC DNA]</scope>
    <source>
        <strain evidence="3 4">JCM 16231</strain>
    </source>
</reference>
<dbReference type="Gene3D" id="2.40.30.170">
    <property type="match status" value="1"/>
</dbReference>
<feature type="domain" description="Multidrug resistance protein MdtA-like barrel-sandwich hybrid" evidence="1">
    <location>
        <begin position="68"/>
        <end position="214"/>
    </location>
</feature>
<evidence type="ECO:0000259" key="1">
    <source>
        <dbReference type="Pfam" id="PF25917"/>
    </source>
</evidence>
<accession>A0ABN1K5N6</accession>
<dbReference type="InterPro" id="IPR058625">
    <property type="entry name" value="MdtA-like_BSH"/>
</dbReference>
<dbReference type="Gene3D" id="2.40.50.100">
    <property type="match status" value="1"/>
</dbReference>
<proteinExistence type="predicted"/>
<comment type="caution">
    <text evidence="3">The sequence shown here is derived from an EMBL/GenBank/DDBJ whole genome shotgun (WGS) entry which is preliminary data.</text>
</comment>
<dbReference type="Proteomes" id="UP001500185">
    <property type="component" value="Unassembled WGS sequence"/>
</dbReference>
<dbReference type="Gene3D" id="1.10.287.470">
    <property type="entry name" value="Helix hairpin bin"/>
    <property type="match status" value="1"/>
</dbReference>
<keyword evidence="4" id="KW-1185">Reference proteome</keyword>
<evidence type="ECO:0000313" key="3">
    <source>
        <dbReference type="EMBL" id="GAA0755370.1"/>
    </source>
</evidence>
<evidence type="ECO:0000313" key="4">
    <source>
        <dbReference type="Proteomes" id="UP001500185"/>
    </source>
</evidence>
<dbReference type="EMBL" id="BAAAGG010000005">
    <property type="protein sequence ID" value="GAA0755370.1"/>
    <property type="molecule type" value="Genomic_DNA"/>
</dbReference>
<dbReference type="Pfam" id="PF25954">
    <property type="entry name" value="Beta-barrel_RND_2"/>
    <property type="match status" value="1"/>
</dbReference>
<dbReference type="PANTHER" id="PTHR30469">
    <property type="entry name" value="MULTIDRUG RESISTANCE PROTEIN MDTA"/>
    <property type="match status" value="1"/>
</dbReference>